<dbReference type="GO" id="GO:0005886">
    <property type="term" value="C:plasma membrane"/>
    <property type="evidence" value="ECO:0007669"/>
    <property type="project" value="TreeGrafter"/>
</dbReference>
<dbReference type="Gene3D" id="2.30.30.60">
    <property type="match status" value="1"/>
</dbReference>
<accession>A0A0G4G296</accession>
<dbReference type="VEuPathDB" id="CryptoDB:Cvel_19873"/>
<dbReference type="InterPro" id="IPR016688">
    <property type="entry name" value="MscS-like_plants/fungi"/>
</dbReference>
<dbReference type="InterPro" id="IPR010920">
    <property type="entry name" value="LSM_dom_sf"/>
</dbReference>
<evidence type="ECO:0000256" key="4">
    <source>
        <dbReference type="ARBA" id="ARBA00022989"/>
    </source>
</evidence>
<feature type="transmembrane region" description="Helical" evidence="7">
    <location>
        <begin position="124"/>
        <end position="143"/>
    </location>
</feature>
<feature type="region of interest" description="Disordered" evidence="6">
    <location>
        <begin position="393"/>
        <end position="536"/>
    </location>
</feature>
<evidence type="ECO:0000256" key="1">
    <source>
        <dbReference type="ARBA" id="ARBA00004141"/>
    </source>
</evidence>
<feature type="transmembrane region" description="Helical" evidence="7">
    <location>
        <begin position="258"/>
        <end position="279"/>
    </location>
</feature>
<gene>
    <name evidence="9" type="ORF">Cvel_19873</name>
</gene>
<keyword evidence="5 7" id="KW-0472">Membrane</keyword>
<keyword evidence="3 7" id="KW-0812">Transmembrane</keyword>
<dbReference type="Pfam" id="PF00924">
    <property type="entry name" value="MS_channel_2nd"/>
    <property type="match status" value="1"/>
</dbReference>
<feature type="region of interest" description="Disordered" evidence="6">
    <location>
        <begin position="653"/>
        <end position="705"/>
    </location>
</feature>
<keyword evidence="4 7" id="KW-1133">Transmembrane helix</keyword>
<feature type="compositionally biased region" description="Low complexity" evidence="6">
    <location>
        <begin position="518"/>
        <end position="530"/>
    </location>
</feature>
<dbReference type="GO" id="GO:0006820">
    <property type="term" value="P:monoatomic anion transport"/>
    <property type="evidence" value="ECO:0007669"/>
    <property type="project" value="TreeGrafter"/>
</dbReference>
<dbReference type="PANTHER" id="PTHR31618">
    <property type="entry name" value="MECHANOSENSITIVE ION CHANNEL PROTEIN 5"/>
    <property type="match status" value="1"/>
</dbReference>
<comment type="similarity">
    <text evidence="2">Belongs to the MscS (TC 1.A.23) family.</text>
</comment>
<dbReference type="AlphaFoldDB" id="A0A0G4G296"/>
<dbReference type="PhylomeDB" id="A0A0G4G296"/>
<dbReference type="GO" id="GO:0008381">
    <property type="term" value="F:mechanosensitive monoatomic ion channel activity"/>
    <property type="evidence" value="ECO:0007669"/>
    <property type="project" value="TreeGrafter"/>
</dbReference>
<evidence type="ECO:0000256" key="2">
    <source>
        <dbReference type="ARBA" id="ARBA00008017"/>
    </source>
</evidence>
<dbReference type="EMBL" id="CDMZ01000820">
    <property type="protein sequence ID" value="CEM22105.1"/>
    <property type="molecule type" value="Genomic_DNA"/>
</dbReference>
<feature type="transmembrane region" description="Helical" evidence="7">
    <location>
        <begin position="202"/>
        <end position="224"/>
    </location>
</feature>
<dbReference type="InterPro" id="IPR006685">
    <property type="entry name" value="MscS_channel_2nd"/>
</dbReference>
<feature type="transmembrane region" description="Helical" evidence="7">
    <location>
        <begin position="807"/>
        <end position="825"/>
    </location>
</feature>
<evidence type="ECO:0000256" key="3">
    <source>
        <dbReference type="ARBA" id="ARBA00022692"/>
    </source>
</evidence>
<feature type="transmembrane region" description="Helical" evidence="7">
    <location>
        <begin position="155"/>
        <end position="177"/>
    </location>
</feature>
<feature type="domain" description="Mechanosensitive ion channel MscS" evidence="8">
    <location>
        <begin position="828"/>
        <end position="907"/>
    </location>
</feature>
<evidence type="ECO:0000256" key="5">
    <source>
        <dbReference type="ARBA" id="ARBA00023136"/>
    </source>
</evidence>
<sequence>MHQVPRQPRPERDFVGSDDGVTHSSSSTPTRDVEGAVPPFSPTPSSLRIPTQYRHQGTKRSMARTMKSGVSNVNESVWSHDRETVFPVQDPSTKDMWGSGDPHSLPVSCCGLLPRLLHFFQGQVLEIFFFIGVIAVATVLFFDNSTPGSVLLSKILFLIAFAQVFTKVSIFSLRFAVKWLSSTIDPLQKSAFAIVVNTTDPALWHCLFSCTLLLVWDLWMLPLVQSSRAFGFFSDVREDQIGTTYEYVQARLGYVRKLLIVLLLYAIKGLLIDAAFVYFSVAAFRARAGVLQSILLRFDCFSLLDARDYSTHTALTGKTLSKGGRTRRARVLPILRALRIPLGTGQGSRGNDQSVDALERALARSAAARKECKGVPAGGMRLLLRNRTVAMHLEGTGVPPPKESSKSTKGPPSSQNQTKRSSIMGHMKTRETSLFVRRVSVPTSPPSPSPSPGNLEAATRSTSHAPEAISNRKRDIDGLDLSPGPRHALTLPTPTVTNLGGTPIRPPSHLPPDDDEGSLNSQQTQSSLSTPAPPVDLRANPVPMTWWQLYRALQILWHSRLVIVLSGEPISIVSEKAARRAAKALFNELADREEDEAAEEAQQLTERTTTRRQSPESGGGADPEVEEELSNLDAKVPSPGVLRTTVTMACDKHAVNRRRGQPGAGVWTDEEDEGQEEERRKGQEGGPMKTQRRTRAPSCNCNERGPGLGERKADVTFLDSRVFRRYMPREAADLFAGFLDPSRDGRVAPRAFADCLCDTFKDREGMREALQSKEGIGEVVTTLLNGFLWFVLFIAIALVFEVRVFQVVTAFVGTAGVMAAVGLFLSGTLSDLIDSLVFVFFQHPYEINDIVKLPLIVESAGFGSTYNVNCTVKGISMMTTTFETLTNEIHIVPNYVLAKQPILNRSRCGTCKQDLFFRFLPTTSEATLDELRASIVAYLAERPTEWNDKDFFTFIQDLRGGAYLEWKVALTSKLTYGSIGNVLTCRDRVFFFIQREAERLGIVFKQPVQPVEVSGLPDALAVSPLTSKMKKEGEDGEGKKEMDREGGHLSVPEEYRRF</sequence>
<feature type="region of interest" description="Disordered" evidence="6">
    <location>
        <begin position="1"/>
        <end position="47"/>
    </location>
</feature>
<evidence type="ECO:0000256" key="7">
    <source>
        <dbReference type="SAM" id="Phobius"/>
    </source>
</evidence>
<evidence type="ECO:0000256" key="6">
    <source>
        <dbReference type="SAM" id="MobiDB-lite"/>
    </source>
</evidence>
<name>A0A0G4G296_9ALVE</name>
<protein>
    <recommendedName>
        <fullName evidence="8">Mechanosensitive ion channel MscS domain-containing protein</fullName>
    </recommendedName>
</protein>
<feature type="compositionally biased region" description="Basic and acidic residues" evidence="6">
    <location>
        <begin position="1029"/>
        <end position="1058"/>
    </location>
</feature>
<feature type="compositionally biased region" description="Polar residues" evidence="6">
    <location>
        <begin position="407"/>
        <end position="421"/>
    </location>
</feature>
<evidence type="ECO:0000313" key="9">
    <source>
        <dbReference type="EMBL" id="CEM22105.1"/>
    </source>
</evidence>
<reference evidence="9" key="1">
    <citation type="submission" date="2014-11" db="EMBL/GenBank/DDBJ databases">
        <authorList>
            <person name="Otto D Thomas"/>
            <person name="Naeem Raeece"/>
        </authorList>
    </citation>
    <scope>NUCLEOTIDE SEQUENCE</scope>
</reference>
<organism evidence="9">
    <name type="scientific">Chromera velia CCMP2878</name>
    <dbReference type="NCBI Taxonomy" id="1169474"/>
    <lineage>
        <taxon>Eukaryota</taxon>
        <taxon>Sar</taxon>
        <taxon>Alveolata</taxon>
        <taxon>Colpodellida</taxon>
        <taxon>Chromeraceae</taxon>
        <taxon>Chromera</taxon>
    </lineage>
</organism>
<feature type="region of interest" description="Disordered" evidence="6">
    <location>
        <begin position="591"/>
        <end position="640"/>
    </location>
</feature>
<comment type="subcellular location">
    <subcellularLocation>
        <location evidence="1">Membrane</location>
        <topology evidence="1">Multi-pass membrane protein</topology>
    </subcellularLocation>
</comment>
<evidence type="ECO:0000259" key="8">
    <source>
        <dbReference type="Pfam" id="PF00924"/>
    </source>
</evidence>
<proteinExistence type="inferred from homology"/>
<dbReference type="PANTHER" id="PTHR31618:SF1">
    <property type="entry name" value="EF-HAND DOMAIN-CONTAINING PROTEIN"/>
    <property type="match status" value="1"/>
</dbReference>
<feature type="region of interest" description="Disordered" evidence="6">
    <location>
        <begin position="1025"/>
        <end position="1058"/>
    </location>
</feature>
<feature type="transmembrane region" description="Helical" evidence="7">
    <location>
        <begin position="779"/>
        <end position="800"/>
    </location>
</feature>
<dbReference type="SUPFAM" id="SSF50182">
    <property type="entry name" value="Sm-like ribonucleoproteins"/>
    <property type="match status" value="1"/>
</dbReference>
<dbReference type="InterPro" id="IPR023408">
    <property type="entry name" value="MscS_beta-dom_sf"/>
</dbReference>